<dbReference type="GO" id="GO:0005737">
    <property type="term" value="C:cytoplasm"/>
    <property type="evidence" value="ECO:0007669"/>
    <property type="project" value="TreeGrafter"/>
</dbReference>
<protein>
    <recommendedName>
        <fullName evidence="7">NGG1p interacting factor 3 protein, NIF3</fullName>
    </recommendedName>
</protein>
<dbReference type="PANTHER" id="PTHR13799">
    <property type="entry name" value="NGG1 INTERACTING FACTOR 3"/>
    <property type="match status" value="1"/>
</dbReference>
<dbReference type="InterPro" id="IPR036069">
    <property type="entry name" value="DUF34/NIF3_sf"/>
</dbReference>
<evidence type="ECO:0008006" key="7">
    <source>
        <dbReference type="Google" id="ProtNLM"/>
    </source>
</evidence>
<reference evidence="5 6" key="1">
    <citation type="submission" date="2015-07" db="EMBL/GenBank/DDBJ databases">
        <title>The draft genome sequence of Leadbetterella sp. JN14-9.</title>
        <authorList>
            <person name="Liu Y."/>
            <person name="Du J."/>
            <person name="Shao Z."/>
        </authorList>
    </citation>
    <scope>NUCLEOTIDE SEQUENCE [LARGE SCALE GENOMIC DNA]</scope>
    <source>
        <strain evidence="5 6">JN14-9</strain>
    </source>
</reference>
<dbReference type="EMBL" id="LGTQ01000005">
    <property type="protein sequence ID" value="KPM49973.1"/>
    <property type="molecule type" value="Genomic_DNA"/>
</dbReference>
<feature type="binding site" evidence="3">
    <location>
        <position position="242"/>
    </location>
    <ligand>
        <name>a divalent metal cation</name>
        <dbReference type="ChEBI" id="CHEBI:60240"/>
        <label>1</label>
    </ligand>
</feature>
<feature type="signal peptide" evidence="4">
    <location>
        <begin position="1"/>
        <end position="18"/>
    </location>
</feature>
<feature type="binding site" evidence="3">
    <location>
        <position position="82"/>
    </location>
    <ligand>
        <name>a divalent metal cation</name>
        <dbReference type="ChEBI" id="CHEBI:60240"/>
        <label>1</label>
    </ligand>
</feature>
<evidence type="ECO:0000256" key="1">
    <source>
        <dbReference type="ARBA" id="ARBA00006964"/>
    </source>
</evidence>
<dbReference type="RefSeq" id="WP_055144665.1">
    <property type="nucleotide sequence ID" value="NZ_JXSZ01000005.1"/>
</dbReference>
<dbReference type="Pfam" id="PF01784">
    <property type="entry name" value="DUF34_NIF3"/>
    <property type="match status" value="1"/>
</dbReference>
<evidence type="ECO:0000256" key="2">
    <source>
        <dbReference type="ARBA" id="ARBA00022723"/>
    </source>
</evidence>
<evidence type="ECO:0000256" key="3">
    <source>
        <dbReference type="PIRSR" id="PIRSR602678-1"/>
    </source>
</evidence>
<accession>A0A0P7C8L1</accession>
<dbReference type="AlphaFoldDB" id="A0A0P7C8L1"/>
<sequence>MRKLFLMALISLSLKSFSQQTVNDVIAKIKSEVTVDWASQTVDNVKAGNPETEVTGIATTFMATMEVLKKAHAKGLNFVITHEPTFYSHTDNLETHAGDPVQEEKLKYIKDNNMVVWRFHDHIHATKPDQIYEGVIGRFGWEKYHNGDRTYTIPEMTLSEIVNDIESRFGAKTMRIVGDPEAKFSKVGMVLGAAGSGAHFRMLGNPDCELLIVGESNEWETVPYVQDAIELGHNKALIVMGHADSEELGMEYCAEWLKGFYPNMKIEFIEAKNPYWRSK</sequence>
<evidence type="ECO:0000313" key="5">
    <source>
        <dbReference type="EMBL" id="KPM49973.1"/>
    </source>
</evidence>
<dbReference type="OrthoDB" id="1116574at2"/>
<organism evidence="5 6">
    <name type="scientific">Jiulongibacter sediminis</name>
    <dbReference type="NCBI Taxonomy" id="1605367"/>
    <lineage>
        <taxon>Bacteria</taxon>
        <taxon>Pseudomonadati</taxon>
        <taxon>Bacteroidota</taxon>
        <taxon>Cytophagia</taxon>
        <taxon>Cytophagales</taxon>
        <taxon>Leadbetterellaceae</taxon>
        <taxon>Jiulongibacter</taxon>
    </lineage>
</organism>
<keyword evidence="6" id="KW-1185">Reference proteome</keyword>
<feature type="binding site" evidence="3">
    <location>
        <position position="246"/>
    </location>
    <ligand>
        <name>a divalent metal cation</name>
        <dbReference type="ChEBI" id="CHEBI:60240"/>
        <label>1</label>
    </ligand>
</feature>
<gene>
    <name evidence="5" type="ORF">AFM12_05295</name>
</gene>
<comment type="caution">
    <text evidence="5">The sequence shown here is derived from an EMBL/GenBank/DDBJ whole genome shotgun (WGS) entry which is preliminary data.</text>
</comment>
<feature type="chain" id="PRO_5006136747" description="NGG1p interacting factor 3 protein, NIF3" evidence="4">
    <location>
        <begin position="19"/>
        <end position="279"/>
    </location>
</feature>
<comment type="similarity">
    <text evidence="1">Belongs to the GTP cyclohydrolase I type 2/NIF3 family.</text>
</comment>
<dbReference type="GO" id="GO:0046872">
    <property type="term" value="F:metal ion binding"/>
    <property type="evidence" value="ECO:0007669"/>
    <property type="project" value="UniProtKB-KW"/>
</dbReference>
<dbReference type="PANTHER" id="PTHR13799:SF14">
    <property type="entry name" value="GTP CYCLOHYDROLASE 1 TYPE 2 HOMOLOG"/>
    <property type="match status" value="1"/>
</dbReference>
<evidence type="ECO:0000256" key="4">
    <source>
        <dbReference type="SAM" id="SignalP"/>
    </source>
</evidence>
<keyword evidence="2 3" id="KW-0479">Metal-binding</keyword>
<dbReference type="STRING" id="1605367.AFM12_05295"/>
<keyword evidence="4" id="KW-0732">Signal</keyword>
<proteinExistence type="inferred from homology"/>
<evidence type="ECO:0000313" key="6">
    <source>
        <dbReference type="Proteomes" id="UP000050454"/>
    </source>
</evidence>
<dbReference type="Gene3D" id="3.40.1390.30">
    <property type="entry name" value="NIF3 (NGG1p interacting factor 3)-like"/>
    <property type="match status" value="2"/>
</dbReference>
<dbReference type="InterPro" id="IPR002678">
    <property type="entry name" value="DUF34/NIF3"/>
</dbReference>
<name>A0A0P7C8L1_9BACT</name>
<dbReference type="SUPFAM" id="SSF102705">
    <property type="entry name" value="NIF3 (NGG1p interacting factor 3)-like"/>
    <property type="match status" value="1"/>
</dbReference>
<dbReference type="Proteomes" id="UP000050454">
    <property type="component" value="Unassembled WGS sequence"/>
</dbReference>